<dbReference type="EMBL" id="JARYMX010000127">
    <property type="protein sequence ID" value="KAJ9535786.1"/>
    <property type="molecule type" value="Genomic_DNA"/>
</dbReference>
<keyword evidence="2" id="KW-1185">Reference proteome</keyword>
<dbReference type="AlphaFoldDB" id="A0AA38SGT1"/>
<gene>
    <name evidence="1" type="ORF">OSB04_un001064</name>
</gene>
<protein>
    <submittedName>
        <fullName evidence="1">Uncharacterized protein</fullName>
    </submittedName>
</protein>
<evidence type="ECO:0000313" key="1">
    <source>
        <dbReference type="EMBL" id="KAJ9535786.1"/>
    </source>
</evidence>
<proteinExistence type="predicted"/>
<accession>A0AA38SGT1</accession>
<reference evidence="1" key="1">
    <citation type="submission" date="2023-03" db="EMBL/GenBank/DDBJ databases">
        <title>Chromosome-scale reference genome and RAD-based genetic map of yellow starthistle (Centaurea solstitialis) reveal putative structural variation and QTLs associated with invader traits.</title>
        <authorList>
            <person name="Reatini B."/>
            <person name="Cang F.A."/>
            <person name="Jiang Q."/>
            <person name="Mckibben M.T.W."/>
            <person name="Barker M.S."/>
            <person name="Rieseberg L.H."/>
            <person name="Dlugosch K.M."/>
        </authorList>
    </citation>
    <scope>NUCLEOTIDE SEQUENCE</scope>
    <source>
        <strain evidence="1">CAN-66</strain>
        <tissue evidence="1">Leaf</tissue>
    </source>
</reference>
<sequence length="117" mass="13442">MRLIEKKLKERLLYKGQKGERMRAGSWARGRVADVQVGACTELPPHSDSSQRGRLIFPFSSIFIVIGTTPVFDKKAKEKRIQVIPFAEFPEVFPEITWIASARQVEFHIDLFLEQVP</sequence>
<organism evidence="1 2">
    <name type="scientific">Centaurea solstitialis</name>
    <name type="common">yellow star-thistle</name>
    <dbReference type="NCBI Taxonomy" id="347529"/>
    <lineage>
        <taxon>Eukaryota</taxon>
        <taxon>Viridiplantae</taxon>
        <taxon>Streptophyta</taxon>
        <taxon>Embryophyta</taxon>
        <taxon>Tracheophyta</taxon>
        <taxon>Spermatophyta</taxon>
        <taxon>Magnoliopsida</taxon>
        <taxon>eudicotyledons</taxon>
        <taxon>Gunneridae</taxon>
        <taxon>Pentapetalae</taxon>
        <taxon>asterids</taxon>
        <taxon>campanulids</taxon>
        <taxon>Asterales</taxon>
        <taxon>Asteraceae</taxon>
        <taxon>Carduoideae</taxon>
        <taxon>Cardueae</taxon>
        <taxon>Centaureinae</taxon>
        <taxon>Centaurea</taxon>
    </lineage>
</organism>
<evidence type="ECO:0000313" key="2">
    <source>
        <dbReference type="Proteomes" id="UP001172457"/>
    </source>
</evidence>
<dbReference type="Proteomes" id="UP001172457">
    <property type="component" value="Unassembled WGS sequence"/>
</dbReference>
<name>A0AA38SGT1_9ASTR</name>
<comment type="caution">
    <text evidence="1">The sequence shown here is derived from an EMBL/GenBank/DDBJ whole genome shotgun (WGS) entry which is preliminary data.</text>
</comment>